<reference evidence="1 2" key="1">
    <citation type="journal article" date="2018" name="Sci. Rep.">
        <title>Genomic signatures of local adaptation to the degree of environmental predictability in rotifers.</title>
        <authorList>
            <person name="Franch-Gras L."/>
            <person name="Hahn C."/>
            <person name="Garcia-Roger E.M."/>
            <person name="Carmona M.J."/>
            <person name="Serra M."/>
            <person name="Gomez A."/>
        </authorList>
    </citation>
    <scope>NUCLEOTIDE SEQUENCE [LARGE SCALE GENOMIC DNA]</scope>
    <source>
        <strain evidence="1">HYR1</strain>
    </source>
</reference>
<organism evidence="1 2">
    <name type="scientific">Brachionus plicatilis</name>
    <name type="common">Marine rotifer</name>
    <name type="synonym">Brachionus muelleri</name>
    <dbReference type="NCBI Taxonomy" id="10195"/>
    <lineage>
        <taxon>Eukaryota</taxon>
        <taxon>Metazoa</taxon>
        <taxon>Spiralia</taxon>
        <taxon>Gnathifera</taxon>
        <taxon>Rotifera</taxon>
        <taxon>Eurotatoria</taxon>
        <taxon>Monogononta</taxon>
        <taxon>Pseudotrocha</taxon>
        <taxon>Ploima</taxon>
        <taxon>Brachionidae</taxon>
        <taxon>Brachionus</taxon>
    </lineage>
</organism>
<name>A0A3M7T2G9_BRAPC</name>
<accession>A0A3M7T2G9</accession>
<keyword evidence="2" id="KW-1185">Reference proteome</keyword>
<dbReference type="EMBL" id="REGN01000415">
    <property type="protein sequence ID" value="RNA42089.1"/>
    <property type="molecule type" value="Genomic_DNA"/>
</dbReference>
<comment type="caution">
    <text evidence="1">The sequence shown here is derived from an EMBL/GenBank/DDBJ whole genome shotgun (WGS) entry which is preliminary data.</text>
</comment>
<proteinExistence type="predicted"/>
<dbReference type="Proteomes" id="UP000276133">
    <property type="component" value="Unassembled WGS sequence"/>
</dbReference>
<evidence type="ECO:0000313" key="2">
    <source>
        <dbReference type="Proteomes" id="UP000276133"/>
    </source>
</evidence>
<sequence length="71" mass="8572">MGLKKRVLPVIDQCVSLHHAHFSLISRIPSKLLEIYVTNCKIFVTKFYEFQIKIDFNFSFFLKDHNRFFDF</sequence>
<dbReference type="AlphaFoldDB" id="A0A3M7T2G9"/>
<gene>
    <name evidence="1" type="ORF">BpHYR1_012590</name>
</gene>
<evidence type="ECO:0000313" key="1">
    <source>
        <dbReference type="EMBL" id="RNA42089.1"/>
    </source>
</evidence>
<protein>
    <submittedName>
        <fullName evidence="1">Uncharacterized protein</fullName>
    </submittedName>
</protein>